<dbReference type="EMBL" id="BAABHC010000024">
    <property type="protein sequence ID" value="GAA4439574.1"/>
    <property type="molecule type" value="Genomic_DNA"/>
</dbReference>
<organism evidence="2 3">
    <name type="scientific">Pontibacter saemangeumensis</name>
    <dbReference type="NCBI Taxonomy" id="1084525"/>
    <lineage>
        <taxon>Bacteria</taxon>
        <taxon>Pseudomonadati</taxon>
        <taxon>Bacteroidota</taxon>
        <taxon>Cytophagia</taxon>
        <taxon>Cytophagales</taxon>
        <taxon>Hymenobacteraceae</taxon>
        <taxon>Pontibacter</taxon>
    </lineage>
</organism>
<gene>
    <name evidence="2" type="ORF">GCM10023188_36060</name>
</gene>
<dbReference type="Proteomes" id="UP001500552">
    <property type="component" value="Unassembled WGS sequence"/>
</dbReference>
<comment type="caution">
    <text evidence="2">The sequence shown here is derived from an EMBL/GenBank/DDBJ whole genome shotgun (WGS) entry which is preliminary data.</text>
</comment>
<evidence type="ECO:0000256" key="1">
    <source>
        <dbReference type="SAM" id="Coils"/>
    </source>
</evidence>
<dbReference type="PANTHER" id="PTHR33609">
    <property type="entry name" value="LOW CALCIUM RESPONSE LOCUS PROTEIN S"/>
    <property type="match status" value="1"/>
</dbReference>
<accession>A0ABP8M091</accession>
<evidence type="ECO:0000313" key="3">
    <source>
        <dbReference type="Proteomes" id="UP001500552"/>
    </source>
</evidence>
<name>A0ABP8M091_9BACT</name>
<evidence type="ECO:0008006" key="4">
    <source>
        <dbReference type="Google" id="ProtNLM"/>
    </source>
</evidence>
<keyword evidence="3" id="KW-1185">Reference proteome</keyword>
<dbReference type="Pfam" id="PF01527">
    <property type="entry name" value="HTH_Tnp_1"/>
    <property type="match status" value="1"/>
</dbReference>
<protein>
    <recommendedName>
        <fullName evidence="4">Transposase</fullName>
    </recommendedName>
</protein>
<dbReference type="InterPro" id="IPR002514">
    <property type="entry name" value="Transposase_8"/>
</dbReference>
<reference evidence="3" key="1">
    <citation type="journal article" date="2019" name="Int. J. Syst. Evol. Microbiol.">
        <title>The Global Catalogue of Microorganisms (GCM) 10K type strain sequencing project: providing services to taxonomists for standard genome sequencing and annotation.</title>
        <authorList>
            <consortium name="The Broad Institute Genomics Platform"/>
            <consortium name="The Broad Institute Genome Sequencing Center for Infectious Disease"/>
            <person name="Wu L."/>
            <person name="Ma J."/>
        </authorList>
    </citation>
    <scope>NUCLEOTIDE SEQUENCE [LARGE SCALE GENOMIC DNA]</scope>
    <source>
        <strain evidence="3">JCM 17926</strain>
    </source>
</reference>
<dbReference type="SUPFAM" id="SSF46689">
    <property type="entry name" value="Homeodomain-like"/>
    <property type="match status" value="1"/>
</dbReference>
<feature type="coiled-coil region" evidence="1">
    <location>
        <begin position="49"/>
        <end position="76"/>
    </location>
</feature>
<keyword evidence="1" id="KW-0175">Coiled coil</keyword>
<sequence>MKKSKFTEAQIIFALKQSETGVSVAEVCRKMGISEATFYNWKKKYGGLGVSELRKLRQLEEENRQLKKLVADLSLDNQMLQDVLRKKF</sequence>
<evidence type="ECO:0000313" key="2">
    <source>
        <dbReference type="EMBL" id="GAA4439574.1"/>
    </source>
</evidence>
<dbReference type="InterPro" id="IPR009057">
    <property type="entry name" value="Homeodomain-like_sf"/>
</dbReference>
<dbReference type="PANTHER" id="PTHR33609:SF1">
    <property type="entry name" value="TRANSPOSASE"/>
    <property type="match status" value="1"/>
</dbReference>
<dbReference type="InterPro" id="IPR052546">
    <property type="entry name" value="Transposase_8_domain"/>
</dbReference>
<dbReference type="Gene3D" id="1.10.10.60">
    <property type="entry name" value="Homeodomain-like"/>
    <property type="match status" value="1"/>
</dbReference>
<proteinExistence type="predicted"/>